<accession>A0A641AU68</accession>
<organism evidence="8 9">
    <name type="scientific">Aeromicrobium fastidiosum</name>
    <dbReference type="NCBI Taxonomy" id="52699"/>
    <lineage>
        <taxon>Bacteria</taxon>
        <taxon>Bacillati</taxon>
        <taxon>Actinomycetota</taxon>
        <taxon>Actinomycetes</taxon>
        <taxon>Propionibacteriales</taxon>
        <taxon>Nocardioidaceae</taxon>
        <taxon>Aeromicrobium</taxon>
    </lineage>
</organism>
<dbReference type="PANTHER" id="PTHR35007:SF3">
    <property type="entry name" value="POSSIBLE CONSERVED ALANINE RICH MEMBRANE PROTEIN"/>
    <property type="match status" value="1"/>
</dbReference>
<comment type="subcellular location">
    <subcellularLocation>
        <location evidence="1">Cell membrane</location>
        <topology evidence="1">Multi-pass membrane protein</topology>
    </subcellularLocation>
</comment>
<evidence type="ECO:0000256" key="6">
    <source>
        <dbReference type="SAM" id="Phobius"/>
    </source>
</evidence>
<evidence type="ECO:0000256" key="4">
    <source>
        <dbReference type="ARBA" id="ARBA00022989"/>
    </source>
</evidence>
<dbReference type="InterPro" id="IPR018076">
    <property type="entry name" value="T2SS_GspF_dom"/>
</dbReference>
<dbReference type="OrthoDB" id="3267562at2"/>
<evidence type="ECO:0000256" key="5">
    <source>
        <dbReference type="ARBA" id="ARBA00023136"/>
    </source>
</evidence>
<sequence length="232" mass="24022">MIAALLAGVAVWCVVPASARPRARRVLLPQTASRRVDPALVASMLVPVASVVVLGVVWGLALSVVAVPVVRRMVGQLESTSQQLRAARIEAALPGALDLVVAALSVGRPPVTAFALAADATAAPLGDDLAVIAGRLAVAADPDTVWHGVPPDSGLAAVARAFRRAAASGMPVSDVVRGVADELRRERAARMRERSQRVGVRTAAPLGLCFLPAFFLIGIVPTVVASFRGLSW</sequence>
<evidence type="ECO:0000313" key="9">
    <source>
        <dbReference type="Proteomes" id="UP001515100"/>
    </source>
</evidence>
<reference evidence="8" key="1">
    <citation type="submission" date="2019-09" db="EMBL/GenBank/DDBJ databases">
        <authorList>
            <person name="Li J."/>
        </authorList>
    </citation>
    <scope>NUCLEOTIDE SEQUENCE [LARGE SCALE GENOMIC DNA]</scope>
    <source>
        <strain evidence="8">NRBC 14897</strain>
    </source>
</reference>
<dbReference type="EMBL" id="SDPP02000001">
    <property type="protein sequence ID" value="KAA1380773.1"/>
    <property type="molecule type" value="Genomic_DNA"/>
</dbReference>
<comment type="caution">
    <text evidence="8">The sequence shown here is derived from an EMBL/GenBank/DDBJ whole genome shotgun (WGS) entry which is preliminary data.</text>
</comment>
<protein>
    <recommendedName>
        <fullName evidence="7">Type II secretion system protein GspF domain-containing protein</fullName>
    </recommendedName>
</protein>
<keyword evidence="9" id="KW-1185">Reference proteome</keyword>
<keyword evidence="3 6" id="KW-0812">Transmembrane</keyword>
<dbReference type="RefSeq" id="WP_129181566.1">
    <property type="nucleotide sequence ID" value="NZ_JAGIOG010000001.1"/>
</dbReference>
<dbReference type="GO" id="GO:0005886">
    <property type="term" value="C:plasma membrane"/>
    <property type="evidence" value="ECO:0007669"/>
    <property type="project" value="UniProtKB-SubCell"/>
</dbReference>
<keyword evidence="5 6" id="KW-0472">Membrane</keyword>
<gene>
    <name evidence="8" type="ORF">ESP62_006320</name>
</gene>
<evidence type="ECO:0000256" key="3">
    <source>
        <dbReference type="ARBA" id="ARBA00022692"/>
    </source>
</evidence>
<dbReference type="Pfam" id="PF00482">
    <property type="entry name" value="T2SSF"/>
    <property type="match status" value="1"/>
</dbReference>
<dbReference type="PANTHER" id="PTHR35007">
    <property type="entry name" value="INTEGRAL MEMBRANE PROTEIN-RELATED"/>
    <property type="match status" value="1"/>
</dbReference>
<evidence type="ECO:0000256" key="1">
    <source>
        <dbReference type="ARBA" id="ARBA00004651"/>
    </source>
</evidence>
<evidence type="ECO:0000256" key="2">
    <source>
        <dbReference type="ARBA" id="ARBA00022475"/>
    </source>
</evidence>
<dbReference type="Proteomes" id="UP001515100">
    <property type="component" value="Unassembled WGS sequence"/>
</dbReference>
<evidence type="ECO:0000313" key="8">
    <source>
        <dbReference type="EMBL" id="KAA1380773.1"/>
    </source>
</evidence>
<proteinExistence type="predicted"/>
<keyword evidence="2" id="KW-1003">Cell membrane</keyword>
<feature type="transmembrane region" description="Helical" evidence="6">
    <location>
        <begin position="43"/>
        <end position="70"/>
    </location>
</feature>
<name>A0A641AU68_9ACTN</name>
<feature type="domain" description="Type II secretion system protein GspF" evidence="7">
    <location>
        <begin position="97"/>
        <end position="218"/>
    </location>
</feature>
<feature type="transmembrane region" description="Helical" evidence="6">
    <location>
        <begin position="200"/>
        <end position="227"/>
    </location>
</feature>
<keyword evidence="4 6" id="KW-1133">Transmembrane helix</keyword>
<dbReference type="AlphaFoldDB" id="A0A641AU68"/>
<evidence type="ECO:0000259" key="7">
    <source>
        <dbReference type="Pfam" id="PF00482"/>
    </source>
</evidence>